<evidence type="ECO:0000313" key="1">
    <source>
        <dbReference type="EMBL" id="RFU40827.1"/>
    </source>
</evidence>
<keyword evidence="1" id="KW-0396">Initiation factor</keyword>
<comment type="caution">
    <text evidence="1">The sequence shown here is derived from an EMBL/GenBank/DDBJ whole genome shotgun (WGS) entry which is preliminary data.</text>
</comment>
<reference evidence="1 2" key="1">
    <citation type="submission" date="2018-08" db="EMBL/GenBank/DDBJ databases">
        <title>Actinomadura jelena sp. nov., a novel Actinomycete isolated from soil in Chad.</title>
        <authorList>
            <person name="Shi L."/>
        </authorList>
    </citation>
    <scope>NUCLEOTIDE SEQUENCE [LARGE SCALE GENOMIC DNA]</scope>
    <source>
        <strain evidence="1 2">NEAU-G17</strain>
    </source>
</reference>
<gene>
    <name evidence="1" type="ORF">DZF91_14945</name>
</gene>
<dbReference type="Proteomes" id="UP000261811">
    <property type="component" value="Unassembled WGS sequence"/>
</dbReference>
<accession>A0A372JLD1</accession>
<organism evidence="1 2">
    <name type="scientific">Actinomadura logoneensis</name>
    <dbReference type="NCBI Taxonomy" id="2293572"/>
    <lineage>
        <taxon>Bacteria</taxon>
        <taxon>Bacillati</taxon>
        <taxon>Actinomycetota</taxon>
        <taxon>Actinomycetes</taxon>
        <taxon>Streptosporangiales</taxon>
        <taxon>Thermomonosporaceae</taxon>
        <taxon>Actinomadura</taxon>
    </lineage>
</organism>
<keyword evidence="2" id="KW-1185">Reference proteome</keyword>
<name>A0A372JLD1_9ACTN</name>
<dbReference type="AlphaFoldDB" id="A0A372JLD1"/>
<protein>
    <submittedName>
        <fullName evidence="1">Translation initiation factor IF-2</fullName>
    </submittedName>
</protein>
<evidence type="ECO:0000313" key="2">
    <source>
        <dbReference type="Proteomes" id="UP000261811"/>
    </source>
</evidence>
<proteinExistence type="predicted"/>
<dbReference type="EMBL" id="QURH01000255">
    <property type="protein sequence ID" value="RFU40827.1"/>
    <property type="molecule type" value="Genomic_DNA"/>
</dbReference>
<dbReference type="GO" id="GO:0003743">
    <property type="term" value="F:translation initiation factor activity"/>
    <property type="evidence" value="ECO:0007669"/>
    <property type="project" value="UniProtKB-KW"/>
</dbReference>
<sequence length="241" mass="25874">MTGLVLVSSLTACGLTPTAENKAVSNARDTARRMSNVLIGARSLWRARDIGRRASEMKDAEVLKVSGTSRRDGDGVRLIIRVEGRATDAMNADEVVARPCFEFRVSDRVEWDTTPPKVDCPPNPPLTFGPWPKDPELPSVARLRKAVPGVPKGGRADEAKVRRAVEALRLDPAIITEYLTQGDTVGVSLTVKPYLDGALDCVLVRVAPGRTDVFVPSTIQRMPGEGGCSAGNAISPMPPPH</sequence>
<keyword evidence="1" id="KW-0648">Protein biosynthesis</keyword>